<dbReference type="AlphaFoldDB" id="A0AAD5N4Z2"/>
<comment type="caution">
    <text evidence="1">The sequence shown here is derived from an EMBL/GenBank/DDBJ whole genome shotgun (WGS) entry which is preliminary data.</text>
</comment>
<name>A0AAD5N4Z2_PARTN</name>
<dbReference type="Proteomes" id="UP001196413">
    <property type="component" value="Unassembled WGS sequence"/>
</dbReference>
<sequence length="114" mass="12723">MADLLQYASQMTEHPQCCPDGPTSDGGVTANVLKTLQKQAIKLQRMYSVLSKNAAKRPIWMRRDIIARRHRLRSCDTAVMEIKKVGVHMALPMLIITEQSYASTAAQAFTFGTL</sequence>
<evidence type="ECO:0000313" key="2">
    <source>
        <dbReference type="Proteomes" id="UP001196413"/>
    </source>
</evidence>
<organism evidence="1 2">
    <name type="scientific">Parelaphostrongylus tenuis</name>
    <name type="common">Meningeal worm</name>
    <dbReference type="NCBI Taxonomy" id="148309"/>
    <lineage>
        <taxon>Eukaryota</taxon>
        <taxon>Metazoa</taxon>
        <taxon>Ecdysozoa</taxon>
        <taxon>Nematoda</taxon>
        <taxon>Chromadorea</taxon>
        <taxon>Rhabditida</taxon>
        <taxon>Rhabditina</taxon>
        <taxon>Rhabditomorpha</taxon>
        <taxon>Strongyloidea</taxon>
        <taxon>Metastrongylidae</taxon>
        <taxon>Parelaphostrongylus</taxon>
    </lineage>
</organism>
<protein>
    <submittedName>
        <fullName evidence="1">Uncharacterized protein</fullName>
    </submittedName>
</protein>
<dbReference type="EMBL" id="JAHQIW010004280">
    <property type="protein sequence ID" value="KAJ1361852.1"/>
    <property type="molecule type" value="Genomic_DNA"/>
</dbReference>
<reference evidence="1" key="1">
    <citation type="submission" date="2021-06" db="EMBL/GenBank/DDBJ databases">
        <title>Parelaphostrongylus tenuis whole genome reference sequence.</title>
        <authorList>
            <person name="Garwood T.J."/>
            <person name="Larsen P.A."/>
            <person name="Fountain-Jones N.M."/>
            <person name="Garbe J.R."/>
            <person name="Macchietto M.G."/>
            <person name="Kania S.A."/>
            <person name="Gerhold R.W."/>
            <person name="Richards J.E."/>
            <person name="Wolf T.M."/>
        </authorList>
    </citation>
    <scope>NUCLEOTIDE SEQUENCE</scope>
    <source>
        <strain evidence="1">MNPRO001-30</strain>
        <tissue evidence="1">Meninges</tissue>
    </source>
</reference>
<proteinExistence type="predicted"/>
<gene>
    <name evidence="1" type="ORF">KIN20_021213</name>
</gene>
<evidence type="ECO:0000313" key="1">
    <source>
        <dbReference type="EMBL" id="KAJ1361852.1"/>
    </source>
</evidence>
<accession>A0AAD5N4Z2</accession>
<keyword evidence="2" id="KW-1185">Reference proteome</keyword>